<dbReference type="PANTHER" id="PTHR43798">
    <property type="entry name" value="MONOACYLGLYCEROL LIPASE"/>
    <property type="match status" value="1"/>
</dbReference>
<dbReference type="SUPFAM" id="SSF53474">
    <property type="entry name" value="alpha/beta-Hydrolases"/>
    <property type="match status" value="1"/>
</dbReference>
<evidence type="ECO:0000313" key="3">
    <source>
        <dbReference type="Proteomes" id="UP000307510"/>
    </source>
</evidence>
<keyword evidence="2" id="KW-0378">Hydrolase</keyword>
<dbReference type="GO" id="GO:0047372">
    <property type="term" value="F:monoacylglycerol lipase activity"/>
    <property type="evidence" value="ECO:0007669"/>
    <property type="project" value="TreeGrafter"/>
</dbReference>
<reference evidence="3" key="2">
    <citation type="submission" date="2019-06" db="EMBL/GenBank/DDBJ databases">
        <title>AzeR, a transcriptional regulator that responds to azelaic acid in Pseudomonas nitroreducens.</title>
        <authorList>
            <person name="Bez C."/>
            <person name="Javvadi S.G."/>
            <person name="Bertani I."/>
            <person name="Devescovi G."/>
            <person name="Studholme D.J."/>
            <person name="Geller A."/>
            <person name="Levy A."/>
            <person name="Venturi V."/>
        </authorList>
    </citation>
    <scope>NUCLEOTIDE SEQUENCE [LARGE SCALE GENOMIC DNA]</scope>
    <source>
        <strain evidence="3">DSM 9128</strain>
    </source>
</reference>
<dbReference type="RefSeq" id="WP_138214515.1">
    <property type="nucleotide sequence ID" value="NZ_VASG01000004.1"/>
</dbReference>
<proteinExistence type="predicted"/>
<comment type="caution">
    <text evidence="2">The sequence shown here is derived from an EMBL/GenBank/DDBJ whole genome shotgun (WGS) entry which is preliminary data.</text>
</comment>
<reference evidence="2 3" key="1">
    <citation type="submission" date="2019-05" db="EMBL/GenBank/DDBJ databases">
        <authorList>
            <person name="Moore K."/>
            <person name="O'Neill P."/>
            <person name="Farbos A."/>
            <person name="Studholme D.J."/>
        </authorList>
    </citation>
    <scope>NUCLEOTIDE SEQUENCE [LARGE SCALE GENOMIC DNA]</scope>
    <source>
        <strain evidence="2 3">DSM 9128</strain>
    </source>
</reference>
<dbReference type="InterPro" id="IPR050266">
    <property type="entry name" value="AB_hydrolase_sf"/>
</dbReference>
<dbReference type="GO" id="GO:0046464">
    <property type="term" value="P:acylglycerol catabolic process"/>
    <property type="evidence" value="ECO:0007669"/>
    <property type="project" value="TreeGrafter"/>
</dbReference>
<gene>
    <name evidence="2" type="ORF">FEA48_14960</name>
</gene>
<dbReference type="AlphaFoldDB" id="A0A5R9A4C8"/>
<dbReference type="GO" id="GO:0016020">
    <property type="term" value="C:membrane"/>
    <property type="evidence" value="ECO:0007669"/>
    <property type="project" value="TreeGrafter"/>
</dbReference>
<evidence type="ECO:0000313" key="2">
    <source>
        <dbReference type="EMBL" id="TLP73541.1"/>
    </source>
</evidence>
<name>A0A5R9A4C8_PSENT</name>
<dbReference type="InterPro" id="IPR000639">
    <property type="entry name" value="Epox_hydrolase-like"/>
</dbReference>
<dbReference type="EMBL" id="VASG01000004">
    <property type="protein sequence ID" value="TLP73541.1"/>
    <property type="molecule type" value="Genomic_DNA"/>
</dbReference>
<dbReference type="PRINTS" id="PR00412">
    <property type="entry name" value="EPOXHYDRLASE"/>
</dbReference>
<feature type="domain" description="AB hydrolase-1" evidence="1">
    <location>
        <begin position="40"/>
        <end position="272"/>
    </location>
</feature>
<dbReference type="Gene3D" id="3.40.50.1820">
    <property type="entry name" value="alpha/beta hydrolase"/>
    <property type="match status" value="1"/>
</dbReference>
<dbReference type="Proteomes" id="UP000307510">
    <property type="component" value="Unassembled WGS sequence"/>
</dbReference>
<evidence type="ECO:0000259" key="1">
    <source>
        <dbReference type="Pfam" id="PF12697"/>
    </source>
</evidence>
<sequence>MPEHWTQALPLVRGERVEIRPGRHISLAHSKGHRYPQTVVFFAHGGGGNKDQWREQWRELATEGYSLVAWDLLGHGASDKPRRATDYAWDELVADQVAVLRRYAGERNILAAHSFGTGLSVSSLLALQAEGQGALIDSALLLGTQLNRPLGRGGLLSLPAWLLEWFRPVLSKGFRERAWHADTDPELIDYEEQLTRSNRLDVFKALVSQANWLPEPELDRLLLPVRIVSGDSDGLTPAERARALHQRLPNSQFEVLENCGHQLMLEKPQTVNRHLRELLATT</sequence>
<dbReference type="InterPro" id="IPR029058">
    <property type="entry name" value="AB_hydrolase_fold"/>
</dbReference>
<dbReference type="Pfam" id="PF12697">
    <property type="entry name" value="Abhydrolase_6"/>
    <property type="match status" value="1"/>
</dbReference>
<dbReference type="InterPro" id="IPR000073">
    <property type="entry name" value="AB_hydrolase_1"/>
</dbReference>
<dbReference type="PANTHER" id="PTHR43798:SF5">
    <property type="entry name" value="MONOACYLGLYCEROL LIPASE ABHD6"/>
    <property type="match status" value="1"/>
</dbReference>
<organism evidence="2 3">
    <name type="scientific">Pseudomonas nitroreducens</name>
    <dbReference type="NCBI Taxonomy" id="46680"/>
    <lineage>
        <taxon>Bacteria</taxon>
        <taxon>Pseudomonadati</taxon>
        <taxon>Pseudomonadota</taxon>
        <taxon>Gammaproteobacteria</taxon>
        <taxon>Pseudomonadales</taxon>
        <taxon>Pseudomonadaceae</taxon>
        <taxon>Pseudomonas</taxon>
    </lineage>
</organism>
<accession>A0A5R9A4C8</accession>
<protein>
    <submittedName>
        <fullName evidence="2">Alpha/beta hydrolase</fullName>
    </submittedName>
</protein>